<dbReference type="AlphaFoldDB" id="A0A9P1JPJ2"/>
<keyword evidence="2" id="KW-1185">Reference proteome</keyword>
<gene>
    <name evidence="1" type="ORF">AZOBR_60014</name>
</gene>
<dbReference type="Proteomes" id="UP000007319">
    <property type="component" value="Chromosome"/>
</dbReference>
<reference evidence="1 2" key="1">
    <citation type="journal article" date="2011" name="PLoS Genet.">
        <title>Azospirillum genomes reveal transition of bacteria from aquatic to terrestrial environments.</title>
        <authorList>
            <person name="Wisniewski-Dye F."/>
            <person name="Borziak K."/>
            <person name="Khalsa-Moyers G."/>
            <person name="Alexandre G."/>
            <person name="Sukharnikov L.O."/>
            <person name="Wuichet K."/>
            <person name="Hurst G.B."/>
            <person name="McDonald W.H."/>
            <person name="Robertson J.S."/>
            <person name="Barbe V."/>
            <person name="Calteau A."/>
            <person name="Rouy Z."/>
            <person name="Mangenot S."/>
            <person name="Prigent-Combaret C."/>
            <person name="Normand P."/>
            <person name="Boyer M."/>
            <person name="Siguier P."/>
            <person name="Dessaux Y."/>
            <person name="Elmerich C."/>
            <person name="Condemine G."/>
            <person name="Krishnen G."/>
            <person name="Kennedy I."/>
            <person name="Paterson A.H."/>
            <person name="Gonzalez V."/>
            <person name="Mavingui P."/>
            <person name="Zhulin I.B."/>
        </authorList>
    </citation>
    <scope>NUCLEOTIDE SEQUENCE [LARGE SCALE GENOMIC DNA]</scope>
    <source>
        <strain evidence="1 2">Sp245</strain>
    </source>
</reference>
<evidence type="ECO:0000313" key="1">
    <source>
        <dbReference type="EMBL" id="CCC97353.1"/>
    </source>
</evidence>
<accession>A0A9P1JPJ2</accession>
<name>A0A9P1JPJ2_9PROT</name>
<dbReference type="EMBL" id="HE577327">
    <property type="protein sequence ID" value="CCC97353.1"/>
    <property type="molecule type" value="Genomic_DNA"/>
</dbReference>
<organism evidence="1 2">
    <name type="scientific">Azospirillum baldaniorum</name>
    <dbReference type="NCBI Taxonomy" id="1064539"/>
    <lineage>
        <taxon>Bacteria</taxon>
        <taxon>Pseudomonadati</taxon>
        <taxon>Pseudomonadota</taxon>
        <taxon>Alphaproteobacteria</taxon>
        <taxon>Rhodospirillales</taxon>
        <taxon>Azospirillaceae</taxon>
        <taxon>Azospirillum</taxon>
    </lineage>
</organism>
<proteinExistence type="predicted"/>
<sequence>MRAIYVRRVAALRDMLAVA</sequence>
<evidence type="ECO:0000313" key="2">
    <source>
        <dbReference type="Proteomes" id="UP000007319"/>
    </source>
</evidence>
<protein>
    <submittedName>
        <fullName evidence="1">Uncharacterized protein</fullName>
    </submittedName>
</protein>
<dbReference type="KEGG" id="abs:AZOBR_60014"/>